<protein>
    <submittedName>
        <fullName evidence="1">Uncharacterized protein</fullName>
    </submittedName>
</protein>
<dbReference type="PANTHER" id="PTHR42685">
    <property type="entry name" value="GERANYLGERANYL DIPHOSPHATE REDUCTASE"/>
    <property type="match status" value="1"/>
</dbReference>
<dbReference type="PRINTS" id="PR00420">
    <property type="entry name" value="RNGMNOXGNASE"/>
</dbReference>
<evidence type="ECO:0000313" key="1">
    <source>
        <dbReference type="EMBL" id="GAH49566.1"/>
    </source>
</evidence>
<dbReference type="EMBL" id="BARU01024459">
    <property type="protein sequence ID" value="GAH49566.1"/>
    <property type="molecule type" value="Genomic_DNA"/>
</dbReference>
<reference evidence="1" key="1">
    <citation type="journal article" date="2014" name="Front. Microbiol.">
        <title>High frequency of phylogenetically diverse reductive dehalogenase-homologous genes in deep subseafloor sedimentary metagenomes.</title>
        <authorList>
            <person name="Kawai M."/>
            <person name="Futagami T."/>
            <person name="Toyoda A."/>
            <person name="Takaki Y."/>
            <person name="Nishi S."/>
            <person name="Hori S."/>
            <person name="Arai W."/>
            <person name="Tsubouchi T."/>
            <person name="Morono Y."/>
            <person name="Uchiyama I."/>
            <person name="Ito T."/>
            <person name="Fujiyama A."/>
            <person name="Inagaki F."/>
            <person name="Takami H."/>
        </authorList>
    </citation>
    <scope>NUCLEOTIDE SEQUENCE</scope>
    <source>
        <strain evidence="1">Expedition CK06-06</strain>
    </source>
</reference>
<proteinExistence type="predicted"/>
<dbReference type="AlphaFoldDB" id="X1FVA3"/>
<dbReference type="InterPro" id="IPR050407">
    <property type="entry name" value="Geranylgeranyl_reductase"/>
</dbReference>
<dbReference type="InterPro" id="IPR036188">
    <property type="entry name" value="FAD/NAD-bd_sf"/>
</dbReference>
<comment type="caution">
    <text evidence="1">The sequence shown here is derived from an EMBL/GenBank/DDBJ whole genome shotgun (WGS) entry which is preliminary data.</text>
</comment>
<dbReference type="Gene3D" id="3.50.50.60">
    <property type="entry name" value="FAD/NAD(P)-binding domain"/>
    <property type="match status" value="1"/>
</dbReference>
<name>X1FVA3_9ZZZZ</name>
<feature type="non-terminal residue" evidence="1">
    <location>
        <position position="165"/>
    </location>
</feature>
<organism evidence="1">
    <name type="scientific">marine sediment metagenome</name>
    <dbReference type="NCBI Taxonomy" id="412755"/>
    <lineage>
        <taxon>unclassified sequences</taxon>
        <taxon>metagenomes</taxon>
        <taxon>ecological metagenomes</taxon>
    </lineage>
</organism>
<dbReference type="SUPFAM" id="SSF51905">
    <property type="entry name" value="FAD/NAD(P)-binding domain"/>
    <property type="match status" value="1"/>
</dbReference>
<accession>X1FVA3</accession>
<gene>
    <name evidence="1" type="ORF">S03H2_39542</name>
</gene>
<sequence length="165" mass="19123">MVLSLKKDYDIIIVGAGPAGCSAAFFSKYFDTESKYDVLLLEKFSEQKYSNYHHMCGECISYDAFNEIKPLKPKYIVEDIKLIREHVVDKFMIEHKVKGYIIDRPKFFSYIIDKYLKLGGEFQQEKASEITKENDYIKLKIGKDEFVKTKYLIAADGANSSIRKT</sequence>
<dbReference type="PANTHER" id="PTHR42685:SF18">
    <property type="entry name" value="DIGERANYLGERANYLGLYCEROPHOSPHOLIPID REDUCTASE"/>
    <property type="match status" value="1"/>
</dbReference>